<keyword evidence="2" id="KW-0238">DNA-binding</keyword>
<dbReference type="Gene3D" id="1.10.10.60">
    <property type="entry name" value="Homeodomain-like"/>
    <property type="match status" value="1"/>
</dbReference>
<dbReference type="RefSeq" id="WP_116572849.1">
    <property type="nucleotide sequence ID" value="NZ_QDGZ01000005.1"/>
</dbReference>
<dbReference type="InterPro" id="IPR009061">
    <property type="entry name" value="DNA-bd_dom_put_sf"/>
</dbReference>
<protein>
    <submittedName>
        <fullName evidence="2">DNA-binding protein</fullName>
    </submittedName>
</protein>
<proteinExistence type="predicted"/>
<name>A0A2T8F9Y6_9ACTN</name>
<feature type="domain" description="Helix-turn-helix" evidence="1">
    <location>
        <begin position="17"/>
        <end position="67"/>
    </location>
</feature>
<reference evidence="2 3" key="1">
    <citation type="submission" date="2018-04" db="EMBL/GenBank/DDBJ databases">
        <title>Genome of Nocardioides gansuensis WSJ-1.</title>
        <authorList>
            <person name="Wu S."/>
            <person name="Wang G."/>
        </authorList>
    </citation>
    <scope>NUCLEOTIDE SEQUENCE [LARGE SCALE GENOMIC DNA]</scope>
    <source>
        <strain evidence="2 3">WSJ-1</strain>
    </source>
</reference>
<evidence type="ECO:0000313" key="3">
    <source>
        <dbReference type="Proteomes" id="UP000246018"/>
    </source>
</evidence>
<dbReference type="GO" id="GO:0003677">
    <property type="term" value="F:DNA binding"/>
    <property type="evidence" value="ECO:0007669"/>
    <property type="project" value="UniProtKB-KW"/>
</dbReference>
<dbReference type="InterPro" id="IPR041657">
    <property type="entry name" value="HTH_17"/>
</dbReference>
<evidence type="ECO:0000259" key="1">
    <source>
        <dbReference type="Pfam" id="PF12728"/>
    </source>
</evidence>
<evidence type="ECO:0000313" key="2">
    <source>
        <dbReference type="EMBL" id="PVG82544.1"/>
    </source>
</evidence>
<accession>A0A2T8F9Y6</accession>
<dbReference type="Proteomes" id="UP000246018">
    <property type="component" value="Unassembled WGS sequence"/>
</dbReference>
<sequence>MTTSLPSRAAQRGSERLLTMTEVCDHLGISRSTFYDWRQAHKAPPCVVLPNGQIRVREGELDAWVAAHLESS</sequence>
<organism evidence="2 3">
    <name type="scientific">Nocardioides gansuensis</name>
    <dbReference type="NCBI Taxonomy" id="2138300"/>
    <lineage>
        <taxon>Bacteria</taxon>
        <taxon>Bacillati</taxon>
        <taxon>Actinomycetota</taxon>
        <taxon>Actinomycetes</taxon>
        <taxon>Propionibacteriales</taxon>
        <taxon>Nocardioidaceae</taxon>
        <taxon>Nocardioides</taxon>
    </lineage>
</organism>
<comment type="caution">
    <text evidence="2">The sequence shown here is derived from an EMBL/GenBank/DDBJ whole genome shotgun (WGS) entry which is preliminary data.</text>
</comment>
<dbReference type="Pfam" id="PF12728">
    <property type="entry name" value="HTH_17"/>
    <property type="match status" value="1"/>
</dbReference>
<dbReference type="AlphaFoldDB" id="A0A2T8F9Y6"/>
<dbReference type="OrthoDB" id="194758at2"/>
<keyword evidence="3" id="KW-1185">Reference proteome</keyword>
<dbReference type="SUPFAM" id="SSF46955">
    <property type="entry name" value="Putative DNA-binding domain"/>
    <property type="match status" value="1"/>
</dbReference>
<gene>
    <name evidence="2" type="ORF">DDE18_13965</name>
</gene>
<dbReference type="EMBL" id="QDGZ01000005">
    <property type="protein sequence ID" value="PVG82544.1"/>
    <property type="molecule type" value="Genomic_DNA"/>
</dbReference>